<evidence type="ECO:0000313" key="16">
    <source>
        <dbReference type="EMBL" id="MVT25415.1"/>
    </source>
</evidence>
<feature type="domain" description="RecF/RecN/SMC N-terminal" evidence="15">
    <location>
        <begin position="3"/>
        <end position="384"/>
    </location>
</feature>
<dbReference type="GO" id="GO:0006260">
    <property type="term" value="P:DNA replication"/>
    <property type="evidence" value="ECO:0007669"/>
    <property type="project" value="UniProtKB-UniRule"/>
</dbReference>
<organism evidence="16 17">
    <name type="scientific">Nesterenkonia alkaliphila</name>
    <dbReference type="NCBI Taxonomy" id="1463631"/>
    <lineage>
        <taxon>Bacteria</taxon>
        <taxon>Bacillati</taxon>
        <taxon>Actinomycetota</taxon>
        <taxon>Actinomycetes</taxon>
        <taxon>Micrococcales</taxon>
        <taxon>Micrococcaceae</taxon>
        <taxon>Nesterenkonia</taxon>
    </lineage>
</organism>
<comment type="similarity">
    <text evidence="2 13 14">Belongs to the RecF family.</text>
</comment>
<keyword evidence="6 13" id="KW-0547">Nucleotide-binding</keyword>
<evidence type="ECO:0000259" key="15">
    <source>
        <dbReference type="Pfam" id="PF02463"/>
    </source>
</evidence>
<accession>A0A7K1UG16</accession>
<dbReference type="Pfam" id="PF02463">
    <property type="entry name" value="SMC_N"/>
    <property type="match status" value="1"/>
</dbReference>
<comment type="subcellular location">
    <subcellularLocation>
        <location evidence="1 13 14">Cytoplasm</location>
    </subcellularLocation>
</comment>
<dbReference type="GO" id="GO:0005524">
    <property type="term" value="F:ATP binding"/>
    <property type="evidence" value="ECO:0007669"/>
    <property type="project" value="UniProtKB-UniRule"/>
</dbReference>
<gene>
    <name evidence="13 16" type="primary">recF</name>
    <name evidence="16" type="ORF">GNZ21_03400</name>
</gene>
<evidence type="ECO:0000313" key="17">
    <source>
        <dbReference type="Proteomes" id="UP000460157"/>
    </source>
</evidence>
<protein>
    <recommendedName>
        <fullName evidence="3 13">DNA replication and repair protein RecF</fullName>
    </recommendedName>
</protein>
<dbReference type="HAMAP" id="MF_00365">
    <property type="entry name" value="RecF"/>
    <property type="match status" value="1"/>
</dbReference>
<keyword evidence="4 13" id="KW-0963">Cytoplasm</keyword>
<dbReference type="GO" id="GO:0000731">
    <property type="term" value="P:DNA synthesis involved in DNA repair"/>
    <property type="evidence" value="ECO:0007669"/>
    <property type="project" value="TreeGrafter"/>
</dbReference>
<dbReference type="InterPro" id="IPR003395">
    <property type="entry name" value="RecF/RecN/SMC_N"/>
</dbReference>
<comment type="function">
    <text evidence="12 13 14">The RecF protein is involved in DNA metabolism; it is required for DNA replication and normal SOS inducibility. RecF binds preferentially to single-stranded, linear DNA. It also seems to bind ATP.</text>
</comment>
<dbReference type="NCBIfam" id="TIGR00611">
    <property type="entry name" value="recf"/>
    <property type="match status" value="1"/>
</dbReference>
<dbReference type="PANTHER" id="PTHR32182:SF0">
    <property type="entry name" value="DNA REPLICATION AND REPAIR PROTEIN RECF"/>
    <property type="match status" value="1"/>
</dbReference>
<evidence type="ECO:0000256" key="12">
    <source>
        <dbReference type="ARBA" id="ARBA00025401"/>
    </source>
</evidence>
<dbReference type="PROSITE" id="PS00618">
    <property type="entry name" value="RECF_2"/>
    <property type="match status" value="1"/>
</dbReference>
<name>A0A7K1UG16_9MICC</name>
<evidence type="ECO:0000256" key="13">
    <source>
        <dbReference type="HAMAP-Rule" id="MF_00365"/>
    </source>
</evidence>
<evidence type="ECO:0000256" key="4">
    <source>
        <dbReference type="ARBA" id="ARBA00022490"/>
    </source>
</evidence>
<keyword evidence="9 13" id="KW-0238">DNA-binding</keyword>
<keyword evidence="17" id="KW-1185">Reference proteome</keyword>
<reference evidence="16 17" key="1">
    <citation type="submission" date="2019-12" db="EMBL/GenBank/DDBJ databases">
        <title>Nesterenkonia muleiensis sp. nov., a novel actinobacterium isolated from sap of Populus euphratica.</title>
        <authorList>
            <person name="Wang R."/>
        </authorList>
    </citation>
    <scope>NUCLEOTIDE SEQUENCE [LARGE SCALE GENOMIC DNA]</scope>
    <source>
        <strain evidence="16 17">F10</strain>
    </source>
</reference>
<dbReference type="PANTHER" id="PTHR32182">
    <property type="entry name" value="DNA REPLICATION AND REPAIR PROTEIN RECF"/>
    <property type="match status" value="1"/>
</dbReference>
<keyword evidence="7 13" id="KW-0227">DNA damage</keyword>
<keyword evidence="8 13" id="KW-0067">ATP-binding</keyword>
<dbReference type="InterPro" id="IPR042174">
    <property type="entry name" value="RecF_2"/>
</dbReference>
<proteinExistence type="inferred from homology"/>
<dbReference type="Proteomes" id="UP000460157">
    <property type="component" value="Unassembled WGS sequence"/>
</dbReference>
<evidence type="ECO:0000256" key="5">
    <source>
        <dbReference type="ARBA" id="ARBA00022705"/>
    </source>
</evidence>
<dbReference type="AlphaFoldDB" id="A0A7K1UG16"/>
<keyword evidence="11 13" id="KW-0742">SOS response</keyword>
<dbReference type="Gene3D" id="1.20.1050.90">
    <property type="entry name" value="RecF/RecN/SMC, N-terminal domain"/>
    <property type="match status" value="1"/>
</dbReference>
<dbReference type="GO" id="GO:0005737">
    <property type="term" value="C:cytoplasm"/>
    <property type="evidence" value="ECO:0007669"/>
    <property type="project" value="UniProtKB-SubCell"/>
</dbReference>
<dbReference type="InterPro" id="IPR027417">
    <property type="entry name" value="P-loop_NTPase"/>
</dbReference>
<dbReference type="SUPFAM" id="SSF52540">
    <property type="entry name" value="P-loop containing nucleoside triphosphate hydrolases"/>
    <property type="match status" value="1"/>
</dbReference>
<evidence type="ECO:0000256" key="10">
    <source>
        <dbReference type="ARBA" id="ARBA00023204"/>
    </source>
</evidence>
<dbReference type="EMBL" id="WRPM01000023">
    <property type="protein sequence ID" value="MVT25415.1"/>
    <property type="molecule type" value="Genomic_DNA"/>
</dbReference>
<dbReference type="GO" id="GO:0006302">
    <property type="term" value="P:double-strand break repair"/>
    <property type="evidence" value="ECO:0007669"/>
    <property type="project" value="TreeGrafter"/>
</dbReference>
<evidence type="ECO:0000256" key="8">
    <source>
        <dbReference type="ARBA" id="ARBA00022840"/>
    </source>
</evidence>
<sequence>MRLSRLRLQNFRSYADTELTLEPGPNVLLGFNGVGKTNIAEAIGYLSSLSSHRVPQDTPLIRHGEDQAFIRAEAHRGGRTAFLEVEINPGRANRARINRGSAVPAQQILGTLRSVLFAPEDLELVKGSPGVRRRFFDTLAVQLRPALGQLRQDYEKVLRQRNALLKSIRHEGFTPTHESTLEVWDAQLSQTGARLLRARLDMVLALRPQLSQGYQDISHSVRTATMRYLSSLDGHDEEQAAPAEALPESTALEEATTEQLAEQLHQGLQAVRRRERERGLTLIGPHRDDIHFSLDTTPVKGYASHGETWSYALGLRLASYRVMLDDDPEPGAEPILILDDVFAELDARRRRRLADLATGAEQLIVTAAVDDDVPETLLSNAYRVESADQISTAVKLRAGEVQND</sequence>
<evidence type="ECO:0000256" key="2">
    <source>
        <dbReference type="ARBA" id="ARBA00008016"/>
    </source>
</evidence>
<dbReference type="GO" id="GO:0009432">
    <property type="term" value="P:SOS response"/>
    <property type="evidence" value="ECO:0007669"/>
    <property type="project" value="UniProtKB-UniRule"/>
</dbReference>
<feature type="binding site" evidence="13">
    <location>
        <begin position="30"/>
        <end position="37"/>
    </location>
    <ligand>
        <name>ATP</name>
        <dbReference type="ChEBI" id="CHEBI:30616"/>
    </ligand>
</feature>
<dbReference type="GO" id="GO:0003697">
    <property type="term" value="F:single-stranded DNA binding"/>
    <property type="evidence" value="ECO:0007669"/>
    <property type="project" value="UniProtKB-UniRule"/>
</dbReference>
<evidence type="ECO:0000256" key="1">
    <source>
        <dbReference type="ARBA" id="ARBA00004496"/>
    </source>
</evidence>
<evidence type="ECO:0000256" key="6">
    <source>
        <dbReference type="ARBA" id="ARBA00022741"/>
    </source>
</evidence>
<evidence type="ECO:0000256" key="9">
    <source>
        <dbReference type="ARBA" id="ARBA00023125"/>
    </source>
</evidence>
<keyword evidence="5 13" id="KW-0235">DNA replication</keyword>
<dbReference type="InterPro" id="IPR001238">
    <property type="entry name" value="DNA-binding_RecF"/>
</dbReference>
<evidence type="ECO:0000256" key="11">
    <source>
        <dbReference type="ARBA" id="ARBA00023236"/>
    </source>
</evidence>
<evidence type="ECO:0000256" key="7">
    <source>
        <dbReference type="ARBA" id="ARBA00022763"/>
    </source>
</evidence>
<dbReference type="Gene3D" id="3.40.50.300">
    <property type="entry name" value="P-loop containing nucleotide triphosphate hydrolases"/>
    <property type="match status" value="1"/>
</dbReference>
<keyword evidence="10 13" id="KW-0234">DNA repair</keyword>
<evidence type="ECO:0000256" key="14">
    <source>
        <dbReference type="RuleBase" id="RU000578"/>
    </source>
</evidence>
<evidence type="ECO:0000256" key="3">
    <source>
        <dbReference type="ARBA" id="ARBA00020170"/>
    </source>
</evidence>
<dbReference type="RefSeq" id="WP_188503509.1">
    <property type="nucleotide sequence ID" value="NZ_BMFX01000005.1"/>
</dbReference>
<dbReference type="PROSITE" id="PS00617">
    <property type="entry name" value="RECF_1"/>
    <property type="match status" value="1"/>
</dbReference>
<comment type="caution">
    <text evidence="16">The sequence shown here is derived from an EMBL/GenBank/DDBJ whole genome shotgun (WGS) entry which is preliminary data.</text>
</comment>
<dbReference type="InterPro" id="IPR018078">
    <property type="entry name" value="DNA-binding_RecF_CS"/>
</dbReference>